<feature type="compositionally biased region" description="Basic and acidic residues" evidence="1">
    <location>
        <begin position="269"/>
        <end position="284"/>
    </location>
</feature>
<accession>A0A915JMN0</accession>
<feature type="region of interest" description="Disordered" evidence="1">
    <location>
        <begin position="265"/>
        <end position="284"/>
    </location>
</feature>
<evidence type="ECO:0000313" key="2">
    <source>
        <dbReference type="Proteomes" id="UP000887565"/>
    </source>
</evidence>
<evidence type="ECO:0000313" key="3">
    <source>
        <dbReference type="WBParaSite" id="nRc.2.0.1.t27469-RA"/>
    </source>
</evidence>
<dbReference type="WBParaSite" id="nRc.2.0.1.t27469-RA">
    <property type="protein sequence ID" value="nRc.2.0.1.t27469-RA"/>
    <property type="gene ID" value="nRc.2.0.1.g27469"/>
</dbReference>
<sequence>MLKKKKNYKKDGELINDLDLYDVLAARAFRRKIESKDIMEGNWPKGVSQLSNNIKEQNNALKDHYQKKISPEIVPIIPRLLEDPLDKEQTKLPDNAVYFMNCNYYNIFHFLNIHAASQPMDQEKPEVVVISNPPIVSTPPVGSEDIMQEEKLMEVVELETKKQHDVEVLLEQIKEMKRKIEMQEKERYGKEAVELAKQLQTGNEEEEETSEEPYVKVISEIASEEEEVSQLNALPTPPVYAKAGGQSLENITNLEKFAKVMQQKRKVKQQRDAQEENQAELKKV</sequence>
<proteinExistence type="predicted"/>
<evidence type="ECO:0000256" key="1">
    <source>
        <dbReference type="SAM" id="MobiDB-lite"/>
    </source>
</evidence>
<organism evidence="2 3">
    <name type="scientific">Romanomermis culicivorax</name>
    <name type="common">Nematode worm</name>
    <dbReference type="NCBI Taxonomy" id="13658"/>
    <lineage>
        <taxon>Eukaryota</taxon>
        <taxon>Metazoa</taxon>
        <taxon>Ecdysozoa</taxon>
        <taxon>Nematoda</taxon>
        <taxon>Enoplea</taxon>
        <taxon>Dorylaimia</taxon>
        <taxon>Mermithida</taxon>
        <taxon>Mermithoidea</taxon>
        <taxon>Mermithidae</taxon>
        <taxon>Romanomermis</taxon>
    </lineage>
</organism>
<name>A0A915JMN0_ROMCU</name>
<dbReference type="Proteomes" id="UP000887565">
    <property type="component" value="Unplaced"/>
</dbReference>
<dbReference type="AlphaFoldDB" id="A0A915JMN0"/>
<reference evidence="3" key="1">
    <citation type="submission" date="2022-11" db="UniProtKB">
        <authorList>
            <consortium name="WormBaseParasite"/>
        </authorList>
    </citation>
    <scope>IDENTIFICATION</scope>
</reference>
<keyword evidence="2" id="KW-1185">Reference proteome</keyword>
<protein>
    <submittedName>
        <fullName evidence="3">Uncharacterized protein</fullName>
    </submittedName>
</protein>